<sequence>MSDLVLHTLGRVPTVPSASQAVQKLVKHVCEHTASGVVNDVSSDSQSIPPALVEAVSLIEARRKAEARANASLGSKAHLIAHLVRACIEASGLAVMLRERVAISLPKPLASDALRLTGAPPTYAVVQLLGLRAYAPNTQSDSSGGGRIDTSSSKAGPANGGSDASLEDPNIDSPLEGPEGDASLDDPENDDVRGYLQYFPPPPPPIDFEAVRRKYPNGMPIKVFTGEEPEDDMSDESAAQDSPSFSDKDLTLDDSDCDPAANKDCHILLDNHASPIVFGDLIFADQDVIFQAMSSALYQRFNLGVEGPILGLTFSEGALGLWLHAFIGSLKSESEESGMLPAVHVFRWEFDSASQVGSFDLSNPAFVLSLSEVLQGLDTVDGFRELDDTPPLEWRADRGHFNGSGSGWNVGTWVNSNSTEALASEDYLETPAPGDVASFISADTTPGNDAYLWLMDRGCLLDSFLPTYRGRYDVLQQSCFALDLNPSYYPKAIPFFKFYDEATTCGRWPQAWTQIGVSATPDDLLDHLLTSTESRDASNDMDRTLVQLLHQGLVGILRASYHSQPAFWEPANGSQAAFHSFHEILAEFVACAEVNDSDAPLVYCFFNQKIRLPRNDRADGRFVTDLDPNFPYSVSSKQCLNMETNYTDLEWHTDAYRSRGFTPKQWRERVVINLHQAHCTPWLELGDKGVAMRDSRSPRLSVCDAILAAKSPVIPSSSVDPAAKAGLILLERNTPESTPPQADGTSGQEPALDDIQHSFLLPLLVLQHDKDFEHNVVGAAKLRMHLTASVKFLGGALNVFDFPVFGILSRGPLAIVACAWAPEPNAEQPADPLVHIFERSCRVFDLSEPIGAFDYAAFLAWVRVVHAKTLLDKLGDGKWDTFLASLVRDGKKVSGWAMGEK</sequence>
<reference evidence="1" key="1">
    <citation type="submission" date="2021-02" db="EMBL/GenBank/DDBJ databases">
        <authorList>
            <consortium name="DOE Joint Genome Institute"/>
            <person name="Ahrendt S."/>
            <person name="Looney B.P."/>
            <person name="Miyauchi S."/>
            <person name="Morin E."/>
            <person name="Drula E."/>
            <person name="Courty P.E."/>
            <person name="Chicoki N."/>
            <person name="Fauchery L."/>
            <person name="Kohler A."/>
            <person name="Kuo A."/>
            <person name="Labutti K."/>
            <person name="Pangilinan J."/>
            <person name="Lipzen A."/>
            <person name="Riley R."/>
            <person name="Andreopoulos W."/>
            <person name="He G."/>
            <person name="Johnson J."/>
            <person name="Barry K.W."/>
            <person name="Grigoriev I.V."/>
            <person name="Nagy L."/>
            <person name="Hibbett D."/>
            <person name="Henrissat B."/>
            <person name="Matheny P.B."/>
            <person name="Labbe J."/>
            <person name="Martin F."/>
        </authorList>
    </citation>
    <scope>NUCLEOTIDE SEQUENCE</scope>
    <source>
        <strain evidence="1">FP105234-sp</strain>
    </source>
</reference>
<evidence type="ECO:0000313" key="2">
    <source>
        <dbReference type="Proteomes" id="UP000814033"/>
    </source>
</evidence>
<comment type="caution">
    <text evidence="1">The sequence shown here is derived from an EMBL/GenBank/DDBJ whole genome shotgun (WGS) entry which is preliminary data.</text>
</comment>
<gene>
    <name evidence="1" type="ORF">FA95DRAFT_1559675</name>
</gene>
<evidence type="ECO:0000313" key="1">
    <source>
        <dbReference type="EMBL" id="KAI0046818.1"/>
    </source>
</evidence>
<reference evidence="1" key="2">
    <citation type="journal article" date="2022" name="New Phytol.">
        <title>Evolutionary transition to the ectomycorrhizal habit in the genomes of a hyperdiverse lineage of mushroom-forming fungi.</title>
        <authorList>
            <person name="Looney B."/>
            <person name="Miyauchi S."/>
            <person name="Morin E."/>
            <person name="Drula E."/>
            <person name="Courty P.E."/>
            <person name="Kohler A."/>
            <person name="Kuo A."/>
            <person name="LaButti K."/>
            <person name="Pangilinan J."/>
            <person name="Lipzen A."/>
            <person name="Riley R."/>
            <person name="Andreopoulos W."/>
            <person name="He G."/>
            <person name="Johnson J."/>
            <person name="Nolan M."/>
            <person name="Tritt A."/>
            <person name="Barry K.W."/>
            <person name="Grigoriev I.V."/>
            <person name="Nagy L.G."/>
            <person name="Hibbett D."/>
            <person name="Henrissat B."/>
            <person name="Matheny P.B."/>
            <person name="Labbe J."/>
            <person name="Martin F.M."/>
        </authorList>
    </citation>
    <scope>NUCLEOTIDE SEQUENCE</scope>
    <source>
        <strain evidence="1">FP105234-sp</strain>
    </source>
</reference>
<name>A0ACB8RRS8_9AGAM</name>
<dbReference type="EMBL" id="MU275916">
    <property type="protein sequence ID" value="KAI0046818.1"/>
    <property type="molecule type" value="Genomic_DNA"/>
</dbReference>
<protein>
    <submittedName>
        <fullName evidence="1">Uncharacterized protein</fullName>
    </submittedName>
</protein>
<accession>A0ACB8RRS8</accession>
<keyword evidence="2" id="KW-1185">Reference proteome</keyword>
<dbReference type="Proteomes" id="UP000814033">
    <property type="component" value="Unassembled WGS sequence"/>
</dbReference>
<proteinExistence type="predicted"/>
<organism evidence="1 2">
    <name type="scientific">Auriscalpium vulgare</name>
    <dbReference type="NCBI Taxonomy" id="40419"/>
    <lineage>
        <taxon>Eukaryota</taxon>
        <taxon>Fungi</taxon>
        <taxon>Dikarya</taxon>
        <taxon>Basidiomycota</taxon>
        <taxon>Agaricomycotina</taxon>
        <taxon>Agaricomycetes</taxon>
        <taxon>Russulales</taxon>
        <taxon>Auriscalpiaceae</taxon>
        <taxon>Auriscalpium</taxon>
    </lineage>
</organism>